<proteinExistence type="inferred from homology"/>
<dbReference type="GeneID" id="106075997"/>
<evidence type="ECO:0000256" key="4">
    <source>
        <dbReference type="ARBA" id="ARBA00023136"/>
    </source>
</evidence>
<keyword evidence="4 6" id="KW-0472">Membrane</keyword>
<reference evidence="8" key="1">
    <citation type="submission" date="2025-08" db="UniProtKB">
        <authorList>
            <consortium name="RefSeq"/>
        </authorList>
    </citation>
    <scope>IDENTIFICATION</scope>
</reference>
<dbReference type="PANTHER" id="PTHR31872">
    <property type="entry name" value="TRANSMEMBRANE PROTEIN 179"/>
    <property type="match status" value="1"/>
</dbReference>
<accession>A0A9W2ZTE1</accession>
<keyword evidence="3 6" id="KW-1133">Transmembrane helix</keyword>
<evidence type="ECO:0000256" key="2">
    <source>
        <dbReference type="ARBA" id="ARBA00022692"/>
    </source>
</evidence>
<dbReference type="OrthoDB" id="6158578at2759"/>
<evidence type="ECO:0000313" key="8">
    <source>
        <dbReference type="RefSeq" id="XP_055878266.1"/>
    </source>
</evidence>
<evidence type="ECO:0000256" key="1">
    <source>
        <dbReference type="ARBA" id="ARBA00004141"/>
    </source>
</evidence>
<dbReference type="Proteomes" id="UP001165740">
    <property type="component" value="Chromosome 3"/>
</dbReference>
<evidence type="ECO:0000256" key="5">
    <source>
        <dbReference type="ARBA" id="ARBA00093776"/>
    </source>
</evidence>
<dbReference type="RefSeq" id="XP_055878266.1">
    <property type="nucleotide sequence ID" value="XM_056022291.1"/>
</dbReference>
<name>A0A9W2ZTE1_BIOGL</name>
<keyword evidence="2 6" id="KW-0812">Transmembrane</keyword>
<evidence type="ECO:0000256" key="3">
    <source>
        <dbReference type="ARBA" id="ARBA00022989"/>
    </source>
</evidence>
<organism evidence="7 8">
    <name type="scientific">Biomphalaria glabrata</name>
    <name type="common">Bloodfluke planorb</name>
    <name type="synonym">Freshwater snail</name>
    <dbReference type="NCBI Taxonomy" id="6526"/>
    <lineage>
        <taxon>Eukaryota</taxon>
        <taxon>Metazoa</taxon>
        <taxon>Spiralia</taxon>
        <taxon>Lophotrochozoa</taxon>
        <taxon>Mollusca</taxon>
        <taxon>Gastropoda</taxon>
        <taxon>Heterobranchia</taxon>
        <taxon>Euthyneura</taxon>
        <taxon>Panpulmonata</taxon>
        <taxon>Hygrophila</taxon>
        <taxon>Lymnaeoidea</taxon>
        <taxon>Planorbidae</taxon>
        <taxon>Biomphalaria</taxon>
    </lineage>
</organism>
<feature type="transmembrane region" description="Helical" evidence="6">
    <location>
        <begin position="225"/>
        <end position="245"/>
    </location>
</feature>
<protein>
    <submittedName>
        <fullName evidence="8">Transmembrane protein 179-like isoform X1</fullName>
    </submittedName>
</protein>
<comment type="similarity">
    <text evidence="5">Belongs to the TMEM179 family.</text>
</comment>
<dbReference type="AlphaFoldDB" id="A0A9W2ZTE1"/>
<dbReference type="Pfam" id="PF26158">
    <property type="entry name" value="Claudin_TMEM179-179B"/>
    <property type="match status" value="1"/>
</dbReference>
<keyword evidence="7" id="KW-1185">Reference proteome</keyword>
<feature type="transmembrane region" description="Helical" evidence="6">
    <location>
        <begin position="114"/>
        <end position="134"/>
    </location>
</feature>
<sequence>MGSLFATPFRDRKLKLQDVQEVRSNVELGSSEQKSQDLAFDQKLTSTVGSENVSPSLGKKMISPSSSIIRKTFTSSLQSKLSTVLMSSEPTLLNSDRLHSFDMNDLPHMSNMRYILLFFCFLAFFVAPVIYMPLGTIQSAFYHKCFLFTEIKIMNSKVLLRDDVTNNTFFPTFDSLNTQWGPQIFCDFTTFVPVSVAIFSVIIGWSTFTIWPAMLSMGKGGVLMMVYVSMCIISLVAISTACTLLKVGYENTCSRSLSIQLGSYTVSCEGLETITISELSNKALVQDIHRSMRIAQLGAWCLVCLSSAKVLVSLYTFLIIWFHFHYAPFFMDDSDTIYVESIESL</sequence>
<dbReference type="InterPro" id="IPR029673">
    <property type="entry name" value="TMEM179"/>
</dbReference>
<dbReference type="PANTHER" id="PTHR31872:SF4">
    <property type="entry name" value="TRANSMEMBRANE PROTEIN 179"/>
    <property type="match status" value="1"/>
</dbReference>
<dbReference type="InterPro" id="IPR059010">
    <property type="entry name" value="TMEM179-179B"/>
</dbReference>
<evidence type="ECO:0000313" key="7">
    <source>
        <dbReference type="Proteomes" id="UP001165740"/>
    </source>
</evidence>
<comment type="subcellular location">
    <subcellularLocation>
        <location evidence="1">Membrane</location>
        <topology evidence="1">Multi-pass membrane protein</topology>
    </subcellularLocation>
</comment>
<feature type="transmembrane region" description="Helical" evidence="6">
    <location>
        <begin position="297"/>
        <end position="324"/>
    </location>
</feature>
<feature type="transmembrane region" description="Helical" evidence="6">
    <location>
        <begin position="184"/>
        <end position="205"/>
    </location>
</feature>
<evidence type="ECO:0000256" key="6">
    <source>
        <dbReference type="SAM" id="Phobius"/>
    </source>
</evidence>
<gene>
    <name evidence="8" type="primary">LOC106075997</name>
</gene>